<gene>
    <name evidence="4" type="ORF">GVO57_06620</name>
</gene>
<keyword evidence="5" id="KW-1185">Reference proteome</keyword>
<dbReference type="Pfam" id="PF00583">
    <property type="entry name" value="Acetyltransf_1"/>
    <property type="match status" value="1"/>
</dbReference>
<dbReference type="KEGG" id="schy:GVO57_06620"/>
<proteinExistence type="predicted"/>
<organism evidence="4 5">
    <name type="scientific">Sphingomonas changnyeongensis</name>
    <dbReference type="NCBI Taxonomy" id="2698679"/>
    <lineage>
        <taxon>Bacteria</taxon>
        <taxon>Pseudomonadati</taxon>
        <taxon>Pseudomonadota</taxon>
        <taxon>Alphaproteobacteria</taxon>
        <taxon>Sphingomonadales</taxon>
        <taxon>Sphingomonadaceae</taxon>
        <taxon>Sphingomonas</taxon>
    </lineage>
</organism>
<dbReference type="EMBL" id="CP047895">
    <property type="protein sequence ID" value="QHL91837.1"/>
    <property type="molecule type" value="Genomic_DNA"/>
</dbReference>
<keyword evidence="1 4" id="KW-0808">Transferase</keyword>
<keyword evidence="2" id="KW-0012">Acyltransferase</keyword>
<evidence type="ECO:0000259" key="3">
    <source>
        <dbReference type="PROSITE" id="PS51186"/>
    </source>
</evidence>
<accession>A0A7Z2NXZ6</accession>
<dbReference type="PANTHER" id="PTHR43877">
    <property type="entry name" value="AMINOALKYLPHOSPHONATE N-ACETYLTRANSFERASE-RELATED-RELATED"/>
    <property type="match status" value="1"/>
</dbReference>
<dbReference type="PROSITE" id="PS51186">
    <property type="entry name" value="GNAT"/>
    <property type="match status" value="1"/>
</dbReference>
<dbReference type="AlphaFoldDB" id="A0A7Z2NXZ6"/>
<dbReference type="Proteomes" id="UP000464468">
    <property type="component" value="Chromosome"/>
</dbReference>
<dbReference type="InterPro" id="IPR000182">
    <property type="entry name" value="GNAT_dom"/>
</dbReference>
<dbReference type="InterPro" id="IPR050832">
    <property type="entry name" value="Bact_Acetyltransf"/>
</dbReference>
<dbReference type="GO" id="GO:0016747">
    <property type="term" value="F:acyltransferase activity, transferring groups other than amino-acyl groups"/>
    <property type="evidence" value="ECO:0007669"/>
    <property type="project" value="InterPro"/>
</dbReference>
<dbReference type="CDD" id="cd04301">
    <property type="entry name" value="NAT_SF"/>
    <property type="match status" value="1"/>
</dbReference>
<reference evidence="4 5" key="1">
    <citation type="submission" date="2020-01" db="EMBL/GenBank/DDBJ databases">
        <title>Sphingomonas sp. C33 whole genome sequece.</title>
        <authorList>
            <person name="Park C."/>
        </authorList>
    </citation>
    <scope>NUCLEOTIDE SEQUENCE [LARGE SCALE GENOMIC DNA]</scope>
    <source>
        <strain evidence="4 5">C33</strain>
    </source>
</reference>
<evidence type="ECO:0000256" key="2">
    <source>
        <dbReference type="ARBA" id="ARBA00023315"/>
    </source>
</evidence>
<evidence type="ECO:0000256" key="1">
    <source>
        <dbReference type="ARBA" id="ARBA00022679"/>
    </source>
</evidence>
<dbReference type="Gene3D" id="3.40.630.30">
    <property type="match status" value="1"/>
</dbReference>
<evidence type="ECO:0000313" key="5">
    <source>
        <dbReference type="Proteomes" id="UP000464468"/>
    </source>
</evidence>
<dbReference type="InterPro" id="IPR016181">
    <property type="entry name" value="Acyl_CoA_acyltransferase"/>
</dbReference>
<dbReference type="SUPFAM" id="SSF55729">
    <property type="entry name" value="Acyl-CoA N-acyltransferases (Nat)"/>
    <property type="match status" value="1"/>
</dbReference>
<protein>
    <submittedName>
        <fullName evidence="4">GNAT family N-acetyltransferase</fullName>
    </submittedName>
</protein>
<feature type="domain" description="N-acetyltransferase" evidence="3">
    <location>
        <begin position="1"/>
        <end position="137"/>
    </location>
</feature>
<evidence type="ECO:0000313" key="4">
    <source>
        <dbReference type="EMBL" id="QHL91837.1"/>
    </source>
</evidence>
<name>A0A7Z2NXZ6_9SPHN</name>
<sequence>MVAMTDAFDPRFGEAWTEAQCGGILGMPGSHLLVARDGDRPTGFAMLRTIADETELLLIAVRAGDQRRGIGRALLARVIDLARSQGARALHLEVRDGNGAAWLYREAGFVQVGRRRQYYRGRDGESFDALTFRLRLG</sequence>